<reference evidence="3" key="1">
    <citation type="submission" date="2013-07" db="EMBL/GenBank/DDBJ databases">
        <title>The genome of Eucalyptus grandis.</title>
        <authorList>
            <person name="Schmutz J."/>
            <person name="Hayes R."/>
            <person name="Myburg A."/>
            <person name="Tuskan G."/>
            <person name="Grattapaglia D."/>
            <person name="Rokhsar D.S."/>
        </authorList>
    </citation>
    <scope>NUCLEOTIDE SEQUENCE</scope>
    <source>
        <tissue evidence="3">Leaf extractions</tissue>
    </source>
</reference>
<feature type="domain" description="Neprosin PEP catalytic" evidence="2">
    <location>
        <begin position="168"/>
        <end position="421"/>
    </location>
</feature>
<dbReference type="InParanoid" id="A0A059B265"/>
<proteinExistence type="predicted"/>
<dbReference type="InterPro" id="IPR053168">
    <property type="entry name" value="Glutamic_endopeptidase"/>
</dbReference>
<gene>
    <name evidence="3" type="ORF">EUGRSUZ_H02847</name>
</gene>
<dbReference type="Gene3D" id="3.90.1320.10">
    <property type="entry name" value="Outer-capsid protein sigma 3, large lobe"/>
    <property type="match status" value="1"/>
</dbReference>
<evidence type="ECO:0000259" key="2">
    <source>
        <dbReference type="PROSITE" id="PS52045"/>
    </source>
</evidence>
<name>A0A059B265_EUCGR</name>
<feature type="region of interest" description="Disordered" evidence="1">
    <location>
        <begin position="110"/>
        <end position="131"/>
    </location>
</feature>
<dbReference type="InterPro" id="IPR025521">
    <property type="entry name" value="Neprosin_propep"/>
</dbReference>
<evidence type="ECO:0000313" key="3">
    <source>
        <dbReference type="EMBL" id="KCW60114.1"/>
    </source>
</evidence>
<dbReference type="eggNOG" id="ENOG502QVKG">
    <property type="taxonomic scope" value="Eukaryota"/>
</dbReference>
<organism evidence="3">
    <name type="scientific">Eucalyptus grandis</name>
    <name type="common">Flooded gum</name>
    <dbReference type="NCBI Taxonomy" id="71139"/>
    <lineage>
        <taxon>Eukaryota</taxon>
        <taxon>Viridiplantae</taxon>
        <taxon>Streptophyta</taxon>
        <taxon>Embryophyta</taxon>
        <taxon>Tracheophyta</taxon>
        <taxon>Spermatophyta</taxon>
        <taxon>Magnoliopsida</taxon>
        <taxon>eudicotyledons</taxon>
        <taxon>Gunneridae</taxon>
        <taxon>Pentapetalae</taxon>
        <taxon>rosids</taxon>
        <taxon>malvids</taxon>
        <taxon>Myrtales</taxon>
        <taxon>Myrtaceae</taxon>
        <taxon>Myrtoideae</taxon>
        <taxon>Eucalypteae</taxon>
        <taxon>Eucalyptus</taxon>
    </lineage>
</organism>
<dbReference type="Gramene" id="KCW60114">
    <property type="protein sequence ID" value="KCW60114"/>
    <property type="gene ID" value="EUGRSUZ_H02847"/>
</dbReference>
<evidence type="ECO:0000256" key="1">
    <source>
        <dbReference type="SAM" id="MobiDB-lite"/>
    </source>
</evidence>
<dbReference type="InterPro" id="IPR004314">
    <property type="entry name" value="Neprosin"/>
</dbReference>
<protein>
    <recommendedName>
        <fullName evidence="2">Neprosin PEP catalytic domain-containing protein</fullName>
    </recommendedName>
</protein>
<dbReference type="PROSITE" id="PS52045">
    <property type="entry name" value="NEPROSIN_PEP_CD"/>
    <property type="match status" value="1"/>
</dbReference>
<dbReference type="Pfam" id="PF14365">
    <property type="entry name" value="Neprosin_AP"/>
    <property type="match status" value="1"/>
</dbReference>
<sequence>MDRGTSSSFCRACPWRLSSFKISLSPSPIIPILLLFLLVPSPFFCHVRSLKTADSRATNRTVQPEDELQKLKMIRARLKDINKPPVKIIQSPDGDIIDCVLSHQQPAFDHPLLKGQKPLDPPKRPNGHNSTATATETLQLWRMSGEACPEGTVPIRRTSEADMLRASSFQMFGKKYAAGYVSGDQYYGARASINVWAPNVAEQNEFSLAQLWVNGGTKGVDLNTIEAGWQTYPQLYGDSNPRFFIYWTNDNYQSGCYNLLCAGFVQTNNRFVLGGTANPWSLYNAGQFEFTLMVYKDPVSGNWWLLVEPMIWVGYWPSVLFNHLGGPANIVDFGGEILNSSPSGSHTSTQMGSGHFAGEGFEKAAYFRNLQVVNGNNYLIPVQNLQTWADNSNCYDIQGGTTDAWGNYFFYGGPGRNAGCP</sequence>
<dbReference type="EMBL" id="KK198760">
    <property type="protein sequence ID" value="KCW60114.1"/>
    <property type="molecule type" value="Genomic_DNA"/>
</dbReference>
<dbReference type="AlphaFoldDB" id="A0A059B265"/>
<dbReference type="Pfam" id="PF03080">
    <property type="entry name" value="Neprosin"/>
    <property type="match status" value="1"/>
</dbReference>
<dbReference type="PANTHER" id="PTHR31589:SF254">
    <property type="entry name" value="OS01G0547133 PROTEIN"/>
    <property type="match status" value="1"/>
</dbReference>
<dbReference type="STRING" id="71139.A0A059B265"/>
<dbReference type="PANTHER" id="PTHR31589">
    <property type="entry name" value="PROTEIN, PUTATIVE (DUF239)-RELATED-RELATED"/>
    <property type="match status" value="1"/>
</dbReference>
<accession>A0A059B265</accession>